<dbReference type="CDD" id="cd04301">
    <property type="entry name" value="NAT_SF"/>
    <property type="match status" value="1"/>
</dbReference>
<dbReference type="RefSeq" id="WP_146660297.1">
    <property type="nucleotide sequence ID" value="NZ_CP019791.1"/>
</dbReference>
<feature type="domain" description="N-acetyltransferase" evidence="1">
    <location>
        <begin position="6"/>
        <end position="153"/>
    </location>
</feature>
<name>A0A1U9NIQ6_9BACT</name>
<evidence type="ECO:0000313" key="2">
    <source>
        <dbReference type="EMBL" id="AQT67813.1"/>
    </source>
</evidence>
<keyword evidence="3" id="KW-1185">Reference proteome</keyword>
<dbReference type="PANTHER" id="PTHR43617">
    <property type="entry name" value="L-AMINO ACID N-ACETYLTRANSFERASE"/>
    <property type="match status" value="1"/>
</dbReference>
<dbReference type="OrthoDB" id="9797178at2"/>
<dbReference type="GO" id="GO:0016747">
    <property type="term" value="F:acyltransferase activity, transferring groups other than amino-acyl groups"/>
    <property type="evidence" value="ECO:0007669"/>
    <property type="project" value="InterPro"/>
</dbReference>
<dbReference type="InterPro" id="IPR050276">
    <property type="entry name" value="MshD_Acetyltransferase"/>
</dbReference>
<dbReference type="Proteomes" id="UP000189674">
    <property type="component" value="Chromosome"/>
</dbReference>
<evidence type="ECO:0000313" key="3">
    <source>
        <dbReference type="Proteomes" id="UP000189674"/>
    </source>
</evidence>
<dbReference type="Gene3D" id="3.40.630.30">
    <property type="match status" value="1"/>
</dbReference>
<dbReference type="InterPro" id="IPR016181">
    <property type="entry name" value="Acyl_CoA_acyltransferase"/>
</dbReference>
<dbReference type="AlphaFoldDB" id="A0A1U9NIQ6"/>
<protein>
    <submittedName>
        <fullName evidence="2">Putative acetyltransferase</fullName>
    </submittedName>
</protein>
<dbReference type="Pfam" id="PF00583">
    <property type="entry name" value="Acetyltransf_1"/>
    <property type="match status" value="1"/>
</dbReference>
<dbReference type="EMBL" id="CP019791">
    <property type="protein sequence ID" value="AQT67813.1"/>
    <property type="molecule type" value="Genomic_DNA"/>
</dbReference>
<dbReference type="STRING" id="1936003.STSP2_00963"/>
<dbReference type="PANTHER" id="PTHR43617:SF2">
    <property type="entry name" value="UPF0039 PROTEIN SLL0451"/>
    <property type="match status" value="1"/>
</dbReference>
<dbReference type="SUPFAM" id="SSF55729">
    <property type="entry name" value="Acyl-CoA N-acyltransferases (Nat)"/>
    <property type="match status" value="1"/>
</dbReference>
<accession>A0A1U9NIQ6</accession>
<proteinExistence type="predicted"/>
<dbReference type="PROSITE" id="PS51186">
    <property type="entry name" value="GNAT"/>
    <property type="match status" value="1"/>
</dbReference>
<dbReference type="InterPro" id="IPR000182">
    <property type="entry name" value="GNAT_dom"/>
</dbReference>
<organism evidence="2 3">
    <name type="scientific">Anaerohalosphaera lusitana</name>
    <dbReference type="NCBI Taxonomy" id="1936003"/>
    <lineage>
        <taxon>Bacteria</taxon>
        <taxon>Pseudomonadati</taxon>
        <taxon>Planctomycetota</taxon>
        <taxon>Phycisphaerae</taxon>
        <taxon>Sedimentisphaerales</taxon>
        <taxon>Anaerohalosphaeraceae</taxon>
        <taxon>Anaerohalosphaera</taxon>
    </lineage>
</organism>
<dbReference type="KEGG" id="alus:STSP2_00963"/>
<keyword evidence="2" id="KW-0808">Transferase</keyword>
<reference evidence="3" key="1">
    <citation type="submission" date="2017-02" db="EMBL/GenBank/DDBJ databases">
        <title>Comparative genomics and description of representatives of a novel lineage of planctomycetes thriving in anoxic sediments.</title>
        <authorList>
            <person name="Spring S."/>
            <person name="Bunk B."/>
            <person name="Sproer C."/>
        </authorList>
    </citation>
    <scope>NUCLEOTIDE SEQUENCE [LARGE SCALE GENOMIC DNA]</scope>
    <source>
        <strain evidence="3">ST-NAGAB-D1</strain>
    </source>
</reference>
<sequence>MNRRKLTIRDETPSDIAAISRITRAAFKTCPYSNDTEHLIINALRAADALTISLVAELDGTPAGHVALSPVTFSDGSTDWFGLGPIAVIPEKQKQGIGTALMNRALEQLRTHNAAGCILVGDPAYYTRFGFTAYPQITHEGVPPENVLALPFTDHLPTGQVTFHKAFSVTE</sequence>
<evidence type="ECO:0000259" key="1">
    <source>
        <dbReference type="PROSITE" id="PS51186"/>
    </source>
</evidence>
<gene>
    <name evidence="2" type="ORF">STSP2_00963</name>
</gene>